<organism evidence="1 2">
    <name type="scientific">Candidatus Acidiferrum panamense</name>
    <dbReference type="NCBI Taxonomy" id="2741543"/>
    <lineage>
        <taxon>Bacteria</taxon>
        <taxon>Pseudomonadati</taxon>
        <taxon>Acidobacteriota</taxon>
        <taxon>Terriglobia</taxon>
        <taxon>Candidatus Acidiferrales</taxon>
        <taxon>Candidatus Acidiferrum</taxon>
    </lineage>
</organism>
<name>A0A7V8NUR1_9BACT</name>
<dbReference type="SUPFAM" id="SSF50998">
    <property type="entry name" value="Quinoprotein alcohol dehydrogenase-like"/>
    <property type="match status" value="1"/>
</dbReference>
<dbReference type="AlphaFoldDB" id="A0A7V8NUR1"/>
<dbReference type="Proteomes" id="UP000567293">
    <property type="component" value="Unassembled WGS sequence"/>
</dbReference>
<sequence length="122" mass="12006">GGLFALKLHTGEIAWQTPHPGCGDGPGCSPAQSAAVTAIPGVVSSGGLDGHLRAYAAEDDHILWDVDTAKDFKTANGVKAHGGALDGPGAVIVGGTLFVNSGCAFLGAAPGNVLLAFSVDGK</sequence>
<dbReference type="Gene3D" id="2.140.10.10">
    <property type="entry name" value="Quinoprotein alcohol dehydrogenase-like superfamily"/>
    <property type="match status" value="1"/>
</dbReference>
<dbReference type="InterPro" id="IPR011047">
    <property type="entry name" value="Quinoprotein_ADH-like_sf"/>
</dbReference>
<protein>
    <submittedName>
        <fullName evidence="1">Cytochrome C oxidase Cbb3</fullName>
    </submittedName>
</protein>
<comment type="caution">
    <text evidence="1">The sequence shown here is derived from an EMBL/GenBank/DDBJ whole genome shotgun (WGS) entry which is preliminary data.</text>
</comment>
<gene>
    <name evidence="1" type="ORF">HRJ53_22680</name>
</gene>
<evidence type="ECO:0000313" key="2">
    <source>
        <dbReference type="Proteomes" id="UP000567293"/>
    </source>
</evidence>
<keyword evidence="2" id="KW-1185">Reference proteome</keyword>
<evidence type="ECO:0000313" key="1">
    <source>
        <dbReference type="EMBL" id="MBA0087802.1"/>
    </source>
</evidence>
<reference evidence="1" key="1">
    <citation type="submission" date="2020-06" db="EMBL/GenBank/DDBJ databases">
        <title>Legume-microbial interactions unlock mineral nutrients during tropical forest succession.</title>
        <authorList>
            <person name="Epihov D.Z."/>
        </authorList>
    </citation>
    <scope>NUCLEOTIDE SEQUENCE [LARGE SCALE GENOMIC DNA]</scope>
    <source>
        <strain evidence="1">Pan2503</strain>
    </source>
</reference>
<accession>A0A7V8NUR1</accession>
<dbReference type="EMBL" id="JACDQQ010002192">
    <property type="protein sequence ID" value="MBA0087802.1"/>
    <property type="molecule type" value="Genomic_DNA"/>
</dbReference>
<feature type="non-terminal residue" evidence="1">
    <location>
        <position position="1"/>
    </location>
</feature>
<proteinExistence type="predicted"/>